<comment type="similarity">
    <text evidence="2">Belongs to the Tom20 family.</text>
</comment>
<dbReference type="PANTHER" id="PTHR12430:SF0">
    <property type="entry name" value="TRANSLOCASE OF OUTER MITOCHONDRIAL MEMBRANE 20"/>
    <property type="match status" value="1"/>
</dbReference>
<evidence type="ECO:0000256" key="9">
    <source>
        <dbReference type="ARBA" id="ARBA00023136"/>
    </source>
</evidence>
<dbReference type="InterPro" id="IPR002056">
    <property type="entry name" value="MAS20"/>
</dbReference>
<evidence type="ECO:0000256" key="7">
    <source>
        <dbReference type="ARBA" id="ARBA00022989"/>
    </source>
</evidence>
<dbReference type="PRINTS" id="PR00351">
    <property type="entry name" value="OM20RECEPTOR"/>
</dbReference>
<dbReference type="SUPFAM" id="SSF47157">
    <property type="entry name" value="Mitochondrial import receptor subunit Tom20"/>
    <property type="match status" value="1"/>
</dbReference>
<feature type="region of interest" description="Disordered" evidence="11">
    <location>
        <begin position="176"/>
        <end position="301"/>
    </location>
</feature>
<keyword evidence="7" id="KW-1133">Transmembrane helix</keyword>
<keyword evidence="10" id="KW-0175">Coiled coil</keyword>
<dbReference type="Proteomes" id="UP000245768">
    <property type="component" value="Unassembled WGS sequence"/>
</dbReference>
<evidence type="ECO:0000256" key="11">
    <source>
        <dbReference type="SAM" id="MobiDB-lite"/>
    </source>
</evidence>
<dbReference type="GeneID" id="37042614"/>
<proteinExistence type="inferred from homology"/>
<keyword evidence="4" id="KW-0812">Transmembrane</keyword>
<dbReference type="InParanoid" id="A0A316Z1B0"/>
<organism evidence="12 13">
    <name type="scientific">Acaromyces ingoldii</name>
    <dbReference type="NCBI Taxonomy" id="215250"/>
    <lineage>
        <taxon>Eukaryota</taxon>
        <taxon>Fungi</taxon>
        <taxon>Dikarya</taxon>
        <taxon>Basidiomycota</taxon>
        <taxon>Ustilaginomycotina</taxon>
        <taxon>Exobasidiomycetes</taxon>
        <taxon>Exobasidiales</taxon>
        <taxon>Cryptobasidiaceae</taxon>
        <taxon>Acaromyces</taxon>
    </lineage>
</organism>
<feature type="coiled-coil region" evidence="10">
    <location>
        <begin position="40"/>
        <end position="67"/>
    </location>
</feature>
<dbReference type="GO" id="GO:0008320">
    <property type="term" value="F:protein transmembrane transporter activity"/>
    <property type="evidence" value="ECO:0007669"/>
    <property type="project" value="TreeGrafter"/>
</dbReference>
<gene>
    <name evidence="12" type="ORF">FA10DRAFT_264561</name>
</gene>
<dbReference type="GO" id="GO:0006605">
    <property type="term" value="P:protein targeting"/>
    <property type="evidence" value="ECO:0007669"/>
    <property type="project" value="InterPro"/>
</dbReference>
<dbReference type="GO" id="GO:0005742">
    <property type="term" value="C:mitochondrial outer membrane translocase complex"/>
    <property type="evidence" value="ECO:0007669"/>
    <property type="project" value="InterPro"/>
</dbReference>
<name>A0A316Z1B0_9BASI</name>
<accession>A0A316Z1B0</accession>
<sequence>MRTQTILSVTGLTLLTGVVGYAVYFDYKRRNDPAFRSALRKDKKKTHKALKKQSENHKREVAAAIEDAVRSVNEPGALPSGVEDKERIFMQSVQQGEILLAQGSQFYIQAAKSFFRAFKVYPQPIELIGIYQKAVPDEVFNIIMEMVAKDAAINGGGPSAPASMDPFAALAAAARGAPTSSSLEEIDDDSPANKGSTPPSGTSSTKGSASAPSVSSGEMAGETSSQEWEKVSKDGGEHGAEPARAAAATATATSSSVEEAREVGQSAHELASGSRPETAPAAAHNPVAEETVSEEGGRAGD</sequence>
<feature type="compositionally biased region" description="Low complexity" evidence="11">
    <location>
        <begin position="194"/>
        <end position="217"/>
    </location>
</feature>
<dbReference type="Gene3D" id="1.20.960.10">
    <property type="entry name" value="Mitochondrial outer membrane translocase complex, subunit Tom20 domain"/>
    <property type="match status" value="1"/>
</dbReference>
<dbReference type="GO" id="GO:0030943">
    <property type="term" value="F:mitochondrion targeting sequence binding"/>
    <property type="evidence" value="ECO:0007669"/>
    <property type="project" value="TreeGrafter"/>
</dbReference>
<dbReference type="GO" id="GO:0006886">
    <property type="term" value="P:intracellular protein transport"/>
    <property type="evidence" value="ECO:0007669"/>
    <property type="project" value="InterPro"/>
</dbReference>
<keyword evidence="5" id="KW-1000">Mitochondrion outer membrane</keyword>
<evidence type="ECO:0000256" key="4">
    <source>
        <dbReference type="ARBA" id="ARBA00022692"/>
    </source>
</evidence>
<keyword evidence="3" id="KW-0813">Transport</keyword>
<evidence type="ECO:0000256" key="2">
    <source>
        <dbReference type="ARBA" id="ARBA00005792"/>
    </source>
</evidence>
<dbReference type="GO" id="GO:0016031">
    <property type="term" value="P:tRNA import into mitochondrion"/>
    <property type="evidence" value="ECO:0007669"/>
    <property type="project" value="TreeGrafter"/>
</dbReference>
<evidence type="ECO:0000313" key="13">
    <source>
        <dbReference type="Proteomes" id="UP000245768"/>
    </source>
</evidence>
<dbReference type="PANTHER" id="PTHR12430">
    <property type="entry name" value="MITOCHONDRIAL IMPORT RECEPTOR SUBUNIT TOM20"/>
    <property type="match status" value="1"/>
</dbReference>
<dbReference type="Pfam" id="PF02064">
    <property type="entry name" value="MAS20"/>
    <property type="match status" value="1"/>
</dbReference>
<keyword evidence="8" id="KW-0496">Mitochondrion</keyword>
<dbReference type="EMBL" id="KZ819634">
    <property type="protein sequence ID" value="PWN93965.1"/>
    <property type="molecule type" value="Genomic_DNA"/>
</dbReference>
<evidence type="ECO:0000256" key="3">
    <source>
        <dbReference type="ARBA" id="ARBA00022448"/>
    </source>
</evidence>
<dbReference type="GO" id="GO:0030150">
    <property type="term" value="P:protein import into mitochondrial matrix"/>
    <property type="evidence" value="ECO:0007669"/>
    <property type="project" value="TreeGrafter"/>
</dbReference>
<evidence type="ECO:0000313" key="12">
    <source>
        <dbReference type="EMBL" id="PWN93965.1"/>
    </source>
</evidence>
<dbReference type="RefSeq" id="XP_025381163.1">
    <property type="nucleotide sequence ID" value="XM_025520698.1"/>
</dbReference>
<dbReference type="InterPro" id="IPR023392">
    <property type="entry name" value="Tom20_dom_sf"/>
</dbReference>
<evidence type="ECO:0000256" key="8">
    <source>
        <dbReference type="ARBA" id="ARBA00023128"/>
    </source>
</evidence>
<evidence type="ECO:0000256" key="10">
    <source>
        <dbReference type="SAM" id="Coils"/>
    </source>
</evidence>
<keyword evidence="9" id="KW-0472">Membrane</keyword>
<evidence type="ECO:0000256" key="1">
    <source>
        <dbReference type="ARBA" id="ARBA00004572"/>
    </source>
</evidence>
<evidence type="ECO:0000256" key="6">
    <source>
        <dbReference type="ARBA" id="ARBA00022927"/>
    </source>
</evidence>
<comment type="subcellular location">
    <subcellularLocation>
        <location evidence="1">Mitochondrion outer membrane</location>
        <topology evidence="1">Single-pass membrane protein</topology>
    </subcellularLocation>
</comment>
<keyword evidence="6" id="KW-0653">Protein transport</keyword>
<dbReference type="AlphaFoldDB" id="A0A316Z1B0"/>
<evidence type="ECO:0000256" key="5">
    <source>
        <dbReference type="ARBA" id="ARBA00022787"/>
    </source>
</evidence>
<dbReference type="STRING" id="215250.A0A316Z1B0"/>
<feature type="compositionally biased region" description="Low complexity" evidence="11">
    <location>
        <begin position="243"/>
        <end position="257"/>
    </location>
</feature>
<keyword evidence="13" id="KW-1185">Reference proteome</keyword>
<dbReference type="OrthoDB" id="2154253at2759"/>
<feature type="compositionally biased region" description="Basic and acidic residues" evidence="11">
    <location>
        <begin position="227"/>
        <end position="241"/>
    </location>
</feature>
<reference evidence="12 13" key="1">
    <citation type="journal article" date="2018" name="Mol. Biol. Evol.">
        <title>Broad Genomic Sampling Reveals a Smut Pathogenic Ancestry of the Fungal Clade Ustilaginomycotina.</title>
        <authorList>
            <person name="Kijpornyongpan T."/>
            <person name="Mondo S.J."/>
            <person name="Barry K."/>
            <person name="Sandor L."/>
            <person name="Lee J."/>
            <person name="Lipzen A."/>
            <person name="Pangilinan J."/>
            <person name="LaButti K."/>
            <person name="Hainaut M."/>
            <person name="Henrissat B."/>
            <person name="Grigoriev I.V."/>
            <person name="Spatafora J.W."/>
            <person name="Aime M.C."/>
        </authorList>
    </citation>
    <scope>NUCLEOTIDE SEQUENCE [LARGE SCALE GENOMIC DNA]</scope>
    <source>
        <strain evidence="12 13">MCA 4198</strain>
    </source>
</reference>
<protein>
    <submittedName>
        <fullName evidence="12">MAS20-domain-containing protein</fullName>
    </submittedName>
</protein>